<dbReference type="AlphaFoldDB" id="A0A8C6Q0S1"/>
<dbReference type="InterPro" id="IPR000471">
    <property type="entry name" value="Interferon_alpha/beta/delta"/>
</dbReference>
<keyword evidence="7" id="KW-1015">Disulfide bond</keyword>
<name>A0A8C6Q0S1_NOTFU</name>
<evidence type="ECO:0000256" key="8">
    <source>
        <dbReference type="RuleBase" id="RU000436"/>
    </source>
</evidence>
<comment type="similarity">
    <text evidence="2 8">Belongs to the alpha/beta interferon family.</text>
</comment>
<organism evidence="9 10">
    <name type="scientific">Nothobranchius furzeri</name>
    <name type="common">Turquoise killifish</name>
    <dbReference type="NCBI Taxonomy" id="105023"/>
    <lineage>
        <taxon>Eukaryota</taxon>
        <taxon>Metazoa</taxon>
        <taxon>Chordata</taxon>
        <taxon>Craniata</taxon>
        <taxon>Vertebrata</taxon>
        <taxon>Euteleostomi</taxon>
        <taxon>Actinopterygii</taxon>
        <taxon>Neopterygii</taxon>
        <taxon>Teleostei</taxon>
        <taxon>Neoteleostei</taxon>
        <taxon>Acanthomorphata</taxon>
        <taxon>Ovalentaria</taxon>
        <taxon>Atherinomorphae</taxon>
        <taxon>Cyprinodontiformes</taxon>
        <taxon>Nothobranchiidae</taxon>
        <taxon>Nothobranchius</taxon>
    </lineage>
</organism>
<dbReference type="Gene3D" id="1.20.1250.10">
    <property type="match status" value="1"/>
</dbReference>
<dbReference type="SMART" id="SM00076">
    <property type="entry name" value="IFabd"/>
    <property type="match status" value="1"/>
</dbReference>
<dbReference type="GO" id="GO:0051607">
    <property type="term" value="P:defense response to virus"/>
    <property type="evidence" value="ECO:0007669"/>
    <property type="project" value="UniProtKB-KW"/>
</dbReference>
<evidence type="ECO:0000256" key="5">
    <source>
        <dbReference type="ARBA" id="ARBA00022729"/>
    </source>
</evidence>
<accession>A0A8C6Q0S1</accession>
<sequence length="220" mass="25007">MCLSFIRAAAGQLQQNIQRHLKSLLPTEEDFYTLLLKMLSRVLFACVCLGLYSACSSLSCRWMDQKFSQFSGTSLDLLDMMANNATNSTGAEENTVGFPHHLYHQASKASAEDKVAFVVQILKEVSSLFEEDHSPSSWEETTEENFLSVINQQAEELHSCVGQGHIKKKNTKLHMYFKRLSHHILKKMGHSAEAWELIRREIKAHLIRADHLVSSLLTRN</sequence>
<proteinExistence type="inferred from homology"/>
<evidence type="ECO:0000256" key="7">
    <source>
        <dbReference type="ARBA" id="ARBA00023157"/>
    </source>
</evidence>
<comment type="subcellular location">
    <subcellularLocation>
        <location evidence="1">Secreted</location>
    </subcellularLocation>
</comment>
<evidence type="ECO:0000256" key="1">
    <source>
        <dbReference type="ARBA" id="ARBA00004613"/>
    </source>
</evidence>
<evidence type="ECO:0000313" key="9">
    <source>
        <dbReference type="Ensembl" id="ENSNFUP00015051010.1"/>
    </source>
</evidence>
<reference evidence="9" key="3">
    <citation type="submission" date="2025-09" db="UniProtKB">
        <authorList>
            <consortium name="Ensembl"/>
        </authorList>
    </citation>
    <scope>IDENTIFICATION</scope>
</reference>
<dbReference type="PANTHER" id="PTHR11691:SF73">
    <property type="entry name" value="INTERFERON BETA"/>
    <property type="match status" value="1"/>
</dbReference>
<keyword evidence="6 8" id="KW-0051">Antiviral defense</keyword>
<gene>
    <name evidence="9" type="primary">LOC107387649</name>
</gene>
<dbReference type="GeneTree" id="ENSGT00510000050089"/>
<dbReference type="Proteomes" id="UP000694548">
    <property type="component" value="Chromosome sgr12"/>
</dbReference>
<evidence type="ECO:0000256" key="2">
    <source>
        <dbReference type="ARBA" id="ARBA00011033"/>
    </source>
</evidence>
<dbReference type="InterPro" id="IPR009079">
    <property type="entry name" value="4_helix_cytokine-like_core"/>
</dbReference>
<dbReference type="Pfam" id="PF00143">
    <property type="entry name" value="Interferon"/>
    <property type="match status" value="1"/>
</dbReference>
<evidence type="ECO:0000256" key="4">
    <source>
        <dbReference type="ARBA" id="ARBA00022525"/>
    </source>
</evidence>
<protein>
    <submittedName>
        <fullName evidence="9">Uncharacterized protein</fullName>
    </submittedName>
</protein>
<dbReference type="SUPFAM" id="SSF47266">
    <property type="entry name" value="4-helical cytokines"/>
    <property type="match status" value="1"/>
</dbReference>
<keyword evidence="4" id="KW-0964">Secreted</keyword>
<dbReference type="GO" id="GO:0005126">
    <property type="term" value="F:cytokine receptor binding"/>
    <property type="evidence" value="ECO:0007669"/>
    <property type="project" value="InterPro"/>
</dbReference>
<evidence type="ECO:0000313" key="10">
    <source>
        <dbReference type="Proteomes" id="UP000694548"/>
    </source>
</evidence>
<keyword evidence="5" id="KW-0732">Signal</keyword>
<keyword evidence="10" id="KW-1185">Reference proteome</keyword>
<evidence type="ECO:0000256" key="6">
    <source>
        <dbReference type="ARBA" id="ARBA00023118"/>
    </source>
</evidence>
<evidence type="ECO:0000256" key="3">
    <source>
        <dbReference type="ARBA" id="ARBA00022514"/>
    </source>
</evidence>
<dbReference type="GO" id="GO:0043330">
    <property type="term" value="P:response to exogenous dsRNA"/>
    <property type="evidence" value="ECO:0007669"/>
    <property type="project" value="TreeGrafter"/>
</dbReference>
<dbReference type="GO" id="GO:0006955">
    <property type="term" value="P:immune response"/>
    <property type="evidence" value="ECO:0007669"/>
    <property type="project" value="UniProtKB-ARBA"/>
</dbReference>
<reference evidence="9" key="1">
    <citation type="submission" date="2014-08" db="EMBL/GenBank/DDBJ databases">
        <authorList>
            <person name="Senf B."/>
            <person name="Petzold A."/>
            <person name="Downie B.R."/>
            <person name="Koch P."/>
            <person name="Platzer M."/>
        </authorList>
    </citation>
    <scope>NUCLEOTIDE SEQUENCE [LARGE SCALE GENOMIC DNA]</scope>
    <source>
        <strain evidence="9">GRZ</strain>
    </source>
</reference>
<dbReference type="PANTHER" id="PTHR11691">
    <property type="entry name" value="TYPE I INTERFERON"/>
    <property type="match status" value="1"/>
</dbReference>
<dbReference type="GO" id="GO:0005615">
    <property type="term" value="C:extracellular space"/>
    <property type="evidence" value="ECO:0007669"/>
    <property type="project" value="UniProtKB-KW"/>
</dbReference>
<keyword evidence="3 8" id="KW-0202">Cytokine</keyword>
<dbReference type="GO" id="GO:0005125">
    <property type="term" value="F:cytokine activity"/>
    <property type="evidence" value="ECO:0007669"/>
    <property type="project" value="UniProtKB-KW"/>
</dbReference>
<reference evidence="9" key="2">
    <citation type="submission" date="2025-08" db="UniProtKB">
        <authorList>
            <consortium name="Ensembl"/>
        </authorList>
    </citation>
    <scope>IDENTIFICATION</scope>
</reference>
<dbReference type="Ensembl" id="ENSNFUT00015053205.1">
    <property type="protein sequence ID" value="ENSNFUP00015051010.1"/>
    <property type="gene ID" value="ENSNFUG00015023902.1"/>
</dbReference>